<evidence type="ECO:0000313" key="2">
    <source>
        <dbReference type="EMBL" id="CZR62890.1"/>
    </source>
</evidence>
<feature type="chain" id="PRO_5013335737" evidence="1">
    <location>
        <begin position="20"/>
        <end position="165"/>
    </location>
</feature>
<dbReference type="Proteomes" id="UP000184330">
    <property type="component" value="Unassembled WGS sequence"/>
</dbReference>
<accession>A0A1L7XCX1</accession>
<keyword evidence="3" id="KW-1185">Reference proteome</keyword>
<evidence type="ECO:0000256" key="1">
    <source>
        <dbReference type="SAM" id="SignalP"/>
    </source>
</evidence>
<keyword evidence="1" id="KW-0732">Signal</keyword>
<dbReference type="OrthoDB" id="4074350at2759"/>
<reference evidence="2 3" key="1">
    <citation type="submission" date="2016-03" db="EMBL/GenBank/DDBJ databases">
        <authorList>
            <person name="Ploux O."/>
        </authorList>
    </citation>
    <scope>NUCLEOTIDE SEQUENCE [LARGE SCALE GENOMIC DNA]</scope>
    <source>
        <strain evidence="2 3">UAMH 11012</strain>
    </source>
</reference>
<dbReference type="EMBL" id="FJOG01000022">
    <property type="protein sequence ID" value="CZR62890.1"/>
    <property type="molecule type" value="Genomic_DNA"/>
</dbReference>
<name>A0A1L7XCX1_9HELO</name>
<feature type="signal peptide" evidence="1">
    <location>
        <begin position="1"/>
        <end position="19"/>
    </location>
</feature>
<protein>
    <submittedName>
        <fullName evidence="2">Uncharacterized protein</fullName>
    </submittedName>
</protein>
<proteinExistence type="predicted"/>
<gene>
    <name evidence="2" type="ORF">PAC_12787</name>
</gene>
<evidence type="ECO:0000313" key="3">
    <source>
        <dbReference type="Proteomes" id="UP000184330"/>
    </source>
</evidence>
<dbReference type="AlphaFoldDB" id="A0A1L7XCX1"/>
<sequence length="165" mass="17466">MTQLCYLFILGPLVARAFAADPALPLAMTWSIALYPGETFRSHLLAPRICSNVTLSPNACFASAGKLYTIESSTTAVEAIIHFPAATDYSHGGLQVQGTQGIGALDQMNIRTSDGLRNTTTMLNVTIAVHDDFAALYLCPSITSRNTGLGLSGYCEPKLRAAGPA</sequence>
<organism evidence="2 3">
    <name type="scientific">Phialocephala subalpina</name>
    <dbReference type="NCBI Taxonomy" id="576137"/>
    <lineage>
        <taxon>Eukaryota</taxon>
        <taxon>Fungi</taxon>
        <taxon>Dikarya</taxon>
        <taxon>Ascomycota</taxon>
        <taxon>Pezizomycotina</taxon>
        <taxon>Leotiomycetes</taxon>
        <taxon>Helotiales</taxon>
        <taxon>Mollisiaceae</taxon>
        <taxon>Phialocephala</taxon>
        <taxon>Phialocephala fortinii species complex</taxon>
    </lineage>
</organism>